<evidence type="ECO:0000313" key="1">
    <source>
        <dbReference type="EMBL" id="KAK7055174.1"/>
    </source>
</evidence>
<comment type="caution">
    <text evidence="1">The sequence shown here is derived from an EMBL/GenBank/DDBJ whole genome shotgun (WGS) entry which is preliminary data.</text>
</comment>
<dbReference type="EMBL" id="JAWWNJ010000005">
    <property type="protein sequence ID" value="KAK7055174.1"/>
    <property type="molecule type" value="Genomic_DNA"/>
</dbReference>
<accession>A0AAW0DT56</accession>
<reference evidence="1 2" key="1">
    <citation type="journal article" date="2024" name="J Genomics">
        <title>Draft genome sequencing and assembly of Favolaschia claudopus CIRM-BRFM 2984 isolated from oak limbs.</title>
        <authorList>
            <person name="Navarro D."/>
            <person name="Drula E."/>
            <person name="Chaduli D."/>
            <person name="Cazenave R."/>
            <person name="Ahrendt S."/>
            <person name="Wang J."/>
            <person name="Lipzen A."/>
            <person name="Daum C."/>
            <person name="Barry K."/>
            <person name="Grigoriev I.V."/>
            <person name="Favel A."/>
            <person name="Rosso M.N."/>
            <person name="Martin F."/>
        </authorList>
    </citation>
    <scope>NUCLEOTIDE SEQUENCE [LARGE SCALE GENOMIC DNA]</scope>
    <source>
        <strain evidence="1 2">CIRM-BRFM 2984</strain>
    </source>
</reference>
<organism evidence="1 2">
    <name type="scientific">Favolaschia claudopus</name>
    <dbReference type="NCBI Taxonomy" id="2862362"/>
    <lineage>
        <taxon>Eukaryota</taxon>
        <taxon>Fungi</taxon>
        <taxon>Dikarya</taxon>
        <taxon>Basidiomycota</taxon>
        <taxon>Agaricomycotina</taxon>
        <taxon>Agaricomycetes</taxon>
        <taxon>Agaricomycetidae</taxon>
        <taxon>Agaricales</taxon>
        <taxon>Marasmiineae</taxon>
        <taxon>Mycenaceae</taxon>
        <taxon>Favolaschia</taxon>
    </lineage>
</organism>
<dbReference type="Proteomes" id="UP001362999">
    <property type="component" value="Unassembled WGS sequence"/>
</dbReference>
<gene>
    <name evidence="1" type="ORF">R3P38DRAFT_2845583</name>
</gene>
<protein>
    <submittedName>
        <fullName evidence="1">Uncharacterized protein</fullName>
    </submittedName>
</protein>
<dbReference type="AlphaFoldDB" id="A0AAW0DT56"/>
<proteinExistence type="predicted"/>
<sequence length="156" mass="17369">MSLVDWTISKFSGLYERGETEDFTQLDSDMDGIFANGAEINLNDEKIDLPKFKEFVASRWSALGTTEVQYKAEELTEKPVEEGNPNAGSIVEGKINVLRKLKIRIRAAPAKTSTVISFRAKIQTDPQPRIVQLSQTTEDKAVPIVIPRPHPVLAQS</sequence>
<evidence type="ECO:0000313" key="2">
    <source>
        <dbReference type="Proteomes" id="UP001362999"/>
    </source>
</evidence>
<name>A0AAW0DT56_9AGAR</name>
<keyword evidence="2" id="KW-1185">Reference proteome</keyword>